<dbReference type="SUPFAM" id="SSF48403">
    <property type="entry name" value="Ankyrin repeat"/>
    <property type="match status" value="2"/>
</dbReference>
<evidence type="ECO:0000313" key="3">
    <source>
        <dbReference type="Proteomes" id="UP000000305"/>
    </source>
</evidence>
<dbReference type="InterPro" id="IPR036770">
    <property type="entry name" value="Ankyrin_rpt-contain_sf"/>
</dbReference>
<evidence type="ECO:0000313" key="2">
    <source>
        <dbReference type="EMBL" id="EFX78351.1"/>
    </source>
</evidence>
<keyword evidence="1" id="KW-0040">ANK repeat</keyword>
<dbReference type="Pfam" id="PF00023">
    <property type="entry name" value="Ank"/>
    <property type="match status" value="2"/>
</dbReference>
<protein>
    <submittedName>
        <fullName evidence="2">Uncharacterized protein</fullName>
    </submittedName>
</protein>
<dbReference type="STRING" id="6669.E9GQE6"/>
<reference evidence="2 3" key="1">
    <citation type="journal article" date="2011" name="Science">
        <title>The ecoresponsive genome of Daphnia pulex.</title>
        <authorList>
            <person name="Colbourne J.K."/>
            <person name="Pfrender M.E."/>
            <person name="Gilbert D."/>
            <person name="Thomas W.K."/>
            <person name="Tucker A."/>
            <person name="Oakley T.H."/>
            <person name="Tokishita S."/>
            <person name="Aerts A."/>
            <person name="Arnold G.J."/>
            <person name="Basu M.K."/>
            <person name="Bauer D.J."/>
            <person name="Caceres C.E."/>
            <person name="Carmel L."/>
            <person name="Casola C."/>
            <person name="Choi J.H."/>
            <person name="Detter J.C."/>
            <person name="Dong Q."/>
            <person name="Dusheyko S."/>
            <person name="Eads B.D."/>
            <person name="Frohlich T."/>
            <person name="Geiler-Samerotte K.A."/>
            <person name="Gerlach D."/>
            <person name="Hatcher P."/>
            <person name="Jogdeo S."/>
            <person name="Krijgsveld J."/>
            <person name="Kriventseva E.V."/>
            <person name="Kultz D."/>
            <person name="Laforsch C."/>
            <person name="Lindquist E."/>
            <person name="Lopez J."/>
            <person name="Manak J.R."/>
            <person name="Muller J."/>
            <person name="Pangilinan J."/>
            <person name="Patwardhan R.P."/>
            <person name="Pitluck S."/>
            <person name="Pritham E.J."/>
            <person name="Rechtsteiner A."/>
            <person name="Rho M."/>
            <person name="Rogozin I.B."/>
            <person name="Sakarya O."/>
            <person name="Salamov A."/>
            <person name="Schaack S."/>
            <person name="Shapiro H."/>
            <person name="Shiga Y."/>
            <person name="Skalitzky C."/>
            <person name="Smith Z."/>
            <person name="Souvorov A."/>
            <person name="Sung W."/>
            <person name="Tang Z."/>
            <person name="Tsuchiya D."/>
            <person name="Tu H."/>
            <person name="Vos H."/>
            <person name="Wang M."/>
            <person name="Wolf Y.I."/>
            <person name="Yamagata H."/>
            <person name="Yamada T."/>
            <person name="Ye Y."/>
            <person name="Shaw J.R."/>
            <person name="Andrews J."/>
            <person name="Crease T.J."/>
            <person name="Tang H."/>
            <person name="Lucas S.M."/>
            <person name="Robertson H.M."/>
            <person name="Bork P."/>
            <person name="Koonin E.V."/>
            <person name="Zdobnov E.M."/>
            <person name="Grigoriev I.V."/>
            <person name="Lynch M."/>
            <person name="Boore J.L."/>
        </authorList>
    </citation>
    <scope>NUCLEOTIDE SEQUENCE [LARGE SCALE GENOMIC DNA]</scope>
</reference>
<dbReference type="InterPro" id="IPR002110">
    <property type="entry name" value="Ankyrin_rpt"/>
</dbReference>
<dbReference type="InParanoid" id="E9GQE6"/>
<dbReference type="EMBL" id="GL732558">
    <property type="protein sequence ID" value="EFX78351.1"/>
    <property type="molecule type" value="Genomic_DNA"/>
</dbReference>
<dbReference type="AlphaFoldDB" id="E9GQE6"/>
<gene>
    <name evidence="2" type="ORF">DAPPUDRAFT_225455</name>
</gene>
<dbReference type="PANTHER" id="PTHR24125">
    <property type="entry name" value="ANKYRIN REPEAT AND DEATH DOMAIN-CONTAINING PROTEIN"/>
    <property type="match status" value="1"/>
</dbReference>
<dbReference type="InterPro" id="IPR052457">
    <property type="entry name" value="Ankyrin-DD_containing_protein"/>
</dbReference>
<feature type="repeat" description="ANK" evidence="1">
    <location>
        <begin position="602"/>
        <end position="636"/>
    </location>
</feature>
<name>E9GQE6_DAPPU</name>
<dbReference type="eggNOG" id="KOG0504">
    <property type="taxonomic scope" value="Eukaryota"/>
</dbReference>
<dbReference type="PROSITE" id="PS50297">
    <property type="entry name" value="ANK_REP_REGION"/>
    <property type="match status" value="1"/>
</dbReference>
<keyword evidence="3" id="KW-1185">Reference proteome</keyword>
<dbReference type="SMART" id="SM00248">
    <property type="entry name" value="ANK"/>
    <property type="match status" value="9"/>
</dbReference>
<dbReference type="PhylomeDB" id="E9GQE6"/>
<dbReference type="PROSITE" id="PS50088">
    <property type="entry name" value="ANK_REPEAT"/>
    <property type="match status" value="3"/>
</dbReference>
<organism evidence="2 3">
    <name type="scientific">Daphnia pulex</name>
    <name type="common">Water flea</name>
    <dbReference type="NCBI Taxonomy" id="6669"/>
    <lineage>
        <taxon>Eukaryota</taxon>
        <taxon>Metazoa</taxon>
        <taxon>Ecdysozoa</taxon>
        <taxon>Arthropoda</taxon>
        <taxon>Crustacea</taxon>
        <taxon>Branchiopoda</taxon>
        <taxon>Diplostraca</taxon>
        <taxon>Cladocera</taxon>
        <taxon>Anomopoda</taxon>
        <taxon>Daphniidae</taxon>
        <taxon>Daphnia</taxon>
    </lineage>
</organism>
<feature type="repeat" description="ANK" evidence="1">
    <location>
        <begin position="459"/>
        <end position="493"/>
    </location>
</feature>
<dbReference type="PANTHER" id="PTHR24125:SF5">
    <property type="entry name" value="ANKYRIN REPEAT PROTEIN"/>
    <property type="match status" value="1"/>
</dbReference>
<dbReference type="KEGG" id="dpx:DAPPUDRAFT_225455"/>
<proteinExistence type="predicted"/>
<accession>E9GQE6</accession>
<dbReference type="OrthoDB" id="6367890at2759"/>
<dbReference type="HOGENOM" id="CLU_396015_0_0_1"/>
<feature type="repeat" description="ANK" evidence="1">
    <location>
        <begin position="532"/>
        <end position="566"/>
    </location>
</feature>
<dbReference type="Proteomes" id="UP000000305">
    <property type="component" value="Unassembled WGS sequence"/>
</dbReference>
<sequence>MSRSGSSDLAKGKKFTNQLLYVQHVDKEKDTASTISEQSLDEYLLNNSKIFSDSNFAEYLRNPKANVDILKSSLQDEEVIAALVCTNPLPISLKLDVACHAFVVFGTHNSKTNEKMCYSMEKNGQYIVMQQSPNLGDVMYKLYDPEEKKLVKRPGPVERGSIVRGNEKDLEHLLRAIWKTNQITTKYHLLFSNCQNFAKFVFKEASIGGKKWSTWISSIVDRIGLGNKKIKPEFEAETLKYNGRKDAKFAYYKAMAEGRRQDFEDLAGNLTSESLNSVDSQGYTLLEWATVFSTSDWPIDQFLIEEKGAEKQTDDEGLFRRNVFFIALQYLPSKKESRYLSFDGIDIHGVNTTGDSALHLALYGEKWDVADRILDQFPDYDVNVTNSSGKKPLHLALKLECKMVLMKTILERTNSENVNKTINKDGDTPLLYAILHQSKAVVEELLNRKDVNVNQKNNKNYTALHFATSWKNMPIELFNLILEKTADVNAQAEDGDTALHFALMCAIVFKSETAVKELLKHKDVDVNLKDNDNNTALNLAFAWKNIPIDLFKIILEKSTDVNAQDDEYGCTVLHLAIGIKSETMTKELLKRKDVDVNVKNKNNQTALHFAAKWKDMPIDLFKIIVEKSTDVNAQEEDGDTALHLAIMCKSETALKELLKRKEIDFNLNNNKNQTARFLASLWEDMPIDLLSILLEK</sequence>
<dbReference type="Gene3D" id="1.25.40.20">
    <property type="entry name" value="Ankyrin repeat-containing domain"/>
    <property type="match status" value="3"/>
</dbReference>
<evidence type="ECO:0000256" key="1">
    <source>
        <dbReference type="PROSITE-ProRule" id="PRU00023"/>
    </source>
</evidence>
<dbReference type="Pfam" id="PF12796">
    <property type="entry name" value="Ank_2"/>
    <property type="match status" value="2"/>
</dbReference>